<dbReference type="AlphaFoldDB" id="A0A1G1XPY6"/>
<accession>A0A1G1XPY6</accession>
<protein>
    <recommendedName>
        <fullName evidence="2">Lcl C-terminal domain-containing protein</fullName>
    </recommendedName>
</protein>
<gene>
    <name evidence="3" type="ORF">A2Y67_02085</name>
</gene>
<evidence type="ECO:0000313" key="3">
    <source>
        <dbReference type="EMBL" id="OGY42149.1"/>
    </source>
</evidence>
<feature type="domain" description="Lcl C-terminal" evidence="2">
    <location>
        <begin position="56"/>
        <end position="199"/>
    </location>
</feature>
<dbReference type="Proteomes" id="UP000176260">
    <property type="component" value="Unassembled WGS sequence"/>
</dbReference>
<keyword evidence="1" id="KW-1133">Transmembrane helix</keyword>
<comment type="caution">
    <text evidence="3">The sequence shown here is derived from an EMBL/GenBank/DDBJ whole genome shotgun (WGS) entry which is preliminary data.</text>
</comment>
<dbReference type="EMBL" id="MHIA01000017">
    <property type="protein sequence ID" value="OGY42149.1"/>
    <property type="molecule type" value="Genomic_DNA"/>
</dbReference>
<name>A0A1G1XPY6_9BACT</name>
<evidence type="ECO:0000256" key="1">
    <source>
        <dbReference type="SAM" id="Phobius"/>
    </source>
</evidence>
<feature type="transmembrane region" description="Helical" evidence="1">
    <location>
        <begin position="6"/>
        <end position="28"/>
    </location>
</feature>
<keyword evidence="1" id="KW-0812">Transmembrane</keyword>
<sequence length="538" mass="60054">MSNNLWFKIYIFSLIIVSLAVISFNIFAQVEESKYSLKEYLKGKNCPSFIDINELTMKDECTGVTWARHDLPVYDQIGDTQIGYNWQEANDACSSLEPAGLFRLPTVEELVSLISYQCSGTNCQAAMNNDLDKNGSADFEYTTFAAGNYWSANDFNEPERWLLPPNNPQRDYKRSVNLLNGEVDTPVFNKNFRLNAWCVIDRNPEILEKKFTAASTVAIAHGREITGGSLKTVYNRKCTFTNPDDCTALNETSCDNGFCAKIKNITLSRVAYCDPGYHIRGNSCAINPVSTVVCGNGVIEATELCDDGGQNGAVGYCNSLCSGLHLLGIPLFSDTFEDSEFSDNRWWNNYCPTGTTPCSWTYEIVNNSHWLKGIAGNGGAFEPRLRMPVIPDFGNVTIATMVDFDISPNDDVLIVARENQLPAGEESYALWNNWGAAPASIAIRRQKNNVWTASPLVSAPAITSGRYWIMFKLNNDANNNMVLQARWWRVGTVMPNNTWNMEITDAHEDRITTGGHVGVGSWINTTIYFDNFQVYSNL</sequence>
<reference evidence="3 4" key="1">
    <citation type="journal article" date="2016" name="Nat. Commun.">
        <title>Thousands of microbial genomes shed light on interconnected biogeochemical processes in an aquifer system.</title>
        <authorList>
            <person name="Anantharaman K."/>
            <person name="Brown C.T."/>
            <person name="Hug L.A."/>
            <person name="Sharon I."/>
            <person name="Castelle C.J."/>
            <person name="Probst A.J."/>
            <person name="Thomas B.C."/>
            <person name="Singh A."/>
            <person name="Wilkins M.J."/>
            <person name="Karaoz U."/>
            <person name="Brodie E.L."/>
            <person name="Williams K.H."/>
            <person name="Hubbard S.S."/>
            <person name="Banfield J.F."/>
        </authorList>
    </citation>
    <scope>NUCLEOTIDE SEQUENCE [LARGE SCALE GENOMIC DNA]</scope>
</reference>
<organism evidence="3 4">
    <name type="scientific">Candidatus Buchananbacteria bacterium RBG_13_39_9</name>
    <dbReference type="NCBI Taxonomy" id="1797531"/>
    <lineage>
        <taxon>Bacteria</taxon>
        <taxon>Candidatus Buchananiibacteriota</taxon>
    </lineage>
</organism>
<evidence type="ECO:0000259" key="2">
    <source>
        <dbReference type="Pfam" id="PF07603"/>
    </source>
</evidence>
<keyword evidence="1" id="KW-0472">Membrane</keyword>
<evidence type="ECO:0000313" key="4">
    <source>
        <dbReference type="Proteomes" id="UP000176260"/>
    </source>
</evidence>
<proteinExistence type="predicted"/>
<dbReference type="Pfam" id="PF07603">
    <property type="entry name" value="Lcl_C"/>
    <property type="match status" value="1"/>
</dbReference>
<dbReference type="InterPro" id="IPR011460">
    <property type="entry name" value="Lcl_C"/>
</dbReference>